<dbReference type="InterPro" id="IPR011992">
    <property type="entry name" value="EF-hand-dom_pair"/>
</dbReference>
<dbReference type="Pfam" id="PF13499">
    <property type="entry name" value="EF-hand_7"/>
    <property type="match status" value="2"/>
</dbReference>
<sequence>MAKMEAKLRKFFDEADADGKGTLSKFELCKVLQRGGCPDSTEEIASWFDEIDVNNDEEMTFEELWTALNKRDPDTVTEADLRSSFKEIDADGTGYITIDELKKEFEEQNKDCSEVEKILDIVDTNDDGKVNFEEFLAAWKENK</sequence>
<reference evidence="6" key="1">
    <citation type="submission" date="2025-08" db="UniProtKB">
        <authorList>
            <consortium name="RefSeq"/>
        </authorList>
    </citation>
    <scope>IDENTIFICATION</scope>
</reference>
<feature type="domain" description="EF-hand" evidence="4">
    <location>
        <begin position="3"/>
        <end position="38"/>
    </location>
</feature>
<dbReference type="Gene3D" id="1.10.238.10">
    <property type="entry name" value="EF-hand"/>
    <property type="match status" value="2"/>
</dbReference>
<dbReference type="SMART" id="SM00054">
    <property type="entry name" value="EFh"/>
    <property type="match status" value="4"/>
</dbReference>
<accession>A0ABM0KAK7</accession>
<feature type="domain" description="EF-hand" evidence="4">
    <location>
        <begin position="39"/>
        <end position="74"/>
    </location>
</feature>
<feature type="domain" description="EF-hand" evidence="4">
    <location>
        <begin position="113"/>
        <end position="143"/>
    </location>
</feature>
<evidence type="ECO:0000313" key="6">
    <source>
        <dbReference type="RefSeq" id="XP_005112938.1"/>
    </source>
</evidence>
<dbReference type="InterPro" id="IPR018247">
    <property type="entry name" value="EF_Hand_1_Ca_BS"/>
</dbReference>
<keyword evidence="1" id="KW-0479">Metal-binding</keyword>
<evidence type="ECO:0000313" key="5">
    <source>
        <dbReference type="Proteomes" id="UP000694888"/>
    </source>
</evidence>
<dbReference type="PANTHER" id="PTHR34524:SF6">
    <property type="entry name" value="CALCYPHOSINE LIKE"/>
    <property type="match status" value="1"/>
</dbReference>
<dbReference type="PANTHER" id="PTHR34524">
    <property type="entry name" value="CALCYPHOSIN"/>
    <property type="match status" value="1"/>
</dbReference>
<evidence type="ECO:0000256" key="3">
    <source>
        <dbReference type="ARBA" id="ARBA00022837"/>
    </source>
</evidence>
<dbReference type="Proteomes" id="UP000694888">
    <property type="component" value="Unplaced"/>
</dbReference>
<dbReference type="SUPFAM" id="SSF47473">
    <property type="entry name" value="EF-hand"/>
    <property type="match status" value="1"/>
</dbReference>
<dbReference type="GeneID" id="101854621"/>
<feature type="domain" description="EF-hand" evidence="4">
    <location>
        <begin position="76"/>
        <end position="111"/>
    </location>
</feature>
<proteinExistence type="predicted"/>
<evidence type="ECO:0000259" key="4">
    <source>
        <dbReference type="PROSITE" id="PS50222"/>
    </source>
</evidence>
<dbReference type="CDD" id="cd00051">
    <property type="entry name" value="EFh"/>
    <property type="match status" value="1"/>
</dbReference>
<keyword evidence="2" id="KW-0677">Repeat</keyword>
<dbReference type="InterPro" id="IPR051581">
    <property type="entry name" value="Ca-bind"/>
</dbReference>
<organism evidence="5 6">
    <name type="scientific">Aplysia californica</name>
    <name type="common">California sea hare</name>
    <dbReference type="NCBI Taxonomy" id="6500"/>
    <lineage>
        <taxon>Eukaryota</taxon>
        <taxon>Metazoa</taxon>
        <taxon>Spiralia</taxon>
        <taxon>Lophotrochozoa</taxon>
        <taxon>Mollusca</taxon>
        <taxon>Gastropoda</taxon>
        <taxon>Heterobranchia</taxon>
        <taxon>Euthyneura</taxon>
        <taxon>Tectipleura</taxon>
        <taxon>Aplysiida</taxon>
        <taxon>Aplysioidea</taxon>
        <taxon>Aplysiidae</taxon>
        <taxon>Aplysia</taxon>
    </lineage>
</organism>
<dbReference type="RefSeq" id="XP_005112938.1">
    <property type="nucleotide sequence ID" value="XM_005112881.2"/>
</dbReference>
<keyword evidence="5" id="KW-1185">Reference proteome</keyword>
<evidence type="ECO:0000256" key="1">
    <source>
        <dbReference type="ARBA" id="ARBA00022723"/>
    </source>
</evidence>
<keyword evidence="3" id="KW-0106">Calcium</keyword>
<gene>
    <name evidence="6" type="primary">LOC101854621</name>
</gene>
<dbReference type="PROSITE" id="PS50222">
    <property type="entry name" value="EF_HAND_2"/>
    <property type="match status" value="4"/>
</dbReference>
<dbReference type="InterPro" id="IPR002048">
    <property type="entry name" value="EF_hand_dom"/>
</dbReference>
<evidence type="ECO:0000256" key="2">
    <source>
        <dbReference type="ARBA" id="ARBA00022737"/>
    </source>
</evidence>
<name>A0ABM0KAK7_APLCA</name>
<protein>
    <submittedName>
        <fullName evidence="6">Calmodulin-like protein 5</fullName>
    </submittedName>
</protein>
<dbReference type="PROSITE" id="PS00018">
    <property type="entry name" value="EF_HAND_1"/>
    <property type="match status" value="2"/>
</dbReference>